<dbReference type="EMBL" id="CP000781">
    <property type="protein sequence ID" value="ABS66705.1"/>
    <property type="molecule type" value="Genomic_DNA"/>
</dbReference>
<proteinExistence type="predicted"/>
<evidence type="ECO:0000256" key="1">
    <source>
        <dbReference type="SAM" id="Phobius"/>
    </source>
</evidence>
<keyword evidence="1" id="KW-1133">Transmembrane helix</keyword>
<dbReference type="STRING" id="78245.Xaut_1457"/>
<dbReference type="Proteomes" id="UP000002417">
    <property type="component" value="Chromosome"/>
</dbReference>
<sequence length="97" mass="10135">MVPSQAALMVIREASLGEERHTELMGLQSELSGAALKAAMETDAAGIDPATDAGPRRARRAVRLNPLAWMAVSFLAGVVVGALLRPVTIVRTGRNAG</sequence>
<dbReference type="OrthoDB" id="9853889at2"/>
<dbReference type="KEGG" id="xau:Xaut_1457"/>
<keyword evidence="1" id="KW-0472">Membrane</keyword>
<keyword evidence="3" id="KW-1185">Reference proteome</keyword>
<accession>A7IFB2</accession>
<feature type="transmembrane region" description="Helical" evidence="1">
    <location>
        <begin position="66"/>
        <end position="84"/>
    </location>
</feature>
<dbReference type="HOGENOM" id="CLU_2345944_0_0_5"/>
<name>A7IFB2_XANP2</name>
<protein>
    <submittedName>
        <fullName evidence="2">Uncharacterized protein</fullName>
    </submittedName>
</protein>
<organism evidence="2 3">
    <name type="scientific">Xanthobacter autotrophicus (strain ATCC BAA-1158 / Py2)</name>
    <dbReference type="NCBI Taxonomy" id="78245"/>
    <lineage>
        <taxon>Bacteria</taxon>
        <taxon>Pseudomonadati</taxon>
        <taxon>Pseudomonadota</taxon>
        <taxon>Alphaproteobacteria</taxon>
        <taxon>Hyphomicrobiales</taxon>
        <taxon>Xanthobacteraceae</taxon>
        <taxon>Xanthobacter</taxon>
    </lineage>
</organism>
<evidence type="ECO:0000313" key="2">
    <source>
        <dbReference type="EMBL" id="ABS66705.1"/>
    </source>
</evidence>
<gene>
    <name evidence="2" type="ordered locus">Xaut_1457</name>
</gene>
<evidence type="ECO:0000313" key="3">
    <source>
        <dbReference type="Proteomes" id="UP000002417"/>
    </source>
</evidence>
<keyword evidence="1" id="KW-0812">Transmembrane</keyword>
<reference evidence="2 3" key="1">
    <citation type="submission" date="2007-07" db="EMBL/GenBank/DDBJ databases">
        <title>Complete sequence of chromosome of Xanthobacter autotrophicus Py2.</title>
        <authorList>
            <consortium name="US DOE Joint Genome Institute"/>
            <person name="Copeland A."/>
            <person name="Lucas S."/>
            <person name="Lapidus A."/>
            <person name="Barry K."/>
            <person name="Glavina del Rio T."/>
            <person name="Hammon N."/>
            <person name="Israni S."/>
            <person name="Dalin E."/>
            <person name="Tice H."/>
            <person name="Pitluck S."/>
            <person name="Sims D."/>
            <person name="Brettin T."/>
            <person name="Bruce D."/>
            <person name="Detter J.C."/>
            <person name="Han C."/>
            <person name="Tapia R."/>
            <person name="Brainard J."/>
            <person name="Schmutz J."/>
            <person name="Larimer F."/>
            <person name="Land M."/>
            <person name="Hauser L."/>
            <person name="Kyrpides N."/>
            <person name="Kim E."/>
            <person name="Ensigns S.A."/>
            <person name="Richardson P."/>
        </authorList>
    </citation>
    <scope>NUCLEOTIDE SEQUENCE [LARGE SCALE GENOMIC DNA]</scope>
    <source>
        <strain evidence="3">ATCC BAA-1158 / Py2</strain>
    </source>
</reference>
<dbReference type="AlphaFoldDB" id="A7IFB2"/>